<comment type="caution">
    <text evidence="2">The sequence shown here is derived from an EMBL/GenBank/DDBJ whole genome shotgun (WGS) entry which is preliminary data.</text>
</comment>
<proteinExistence type="predicted"/>
<dbReference type="AlphaFoldDB" id="A0A7C4D086"/>
<evidence type="ECO:0000256" key="1">
    <source>
        <dbReference type="SAM" id="Phobius"/>
    </source>
</evidence>
<dbReference type="EMBL" id="DTCA01000046">
    <property type="protein sequence ID" value="HGM07020.1"/>
    <property type="molecule type" value="Genomic_DNA"/>
</dbReference>
<gene>
    <name evidence="2" type="ORF">ENU31_01230</name>
</gene>
<sequence>MTKQVSIQKTVFTIIIMLAIIILFIMIVNPFRTRPVINVVNASWSLTSAGYTLNLFVETTSRTQLIMIEMGGNYYNIVYDIYPPITNVSIPLPIDRPQTHLTLHFDASNPIKIHVPFKSDQFRVEVAPGHNKILLYGVIPTRSIVVVTQIPENMDVGIIANWRSYQTYFNIFNELIPGANFTIVSTLNATNVINVINTYNTLVFIDIAPEPSLLHDLIKRGKNIVLHNRDYILGEYRFKIVNDTLVEIRIKDENPEIDYMDIPCIIKRYSSETETSIDFLNKLRSWLGQVDGTYAVSEHITYKLFRDVYVKDKFGYIYMGRTTKGFFYSSIGPRHLAVLIASGFFESKDKVSYIYTELLPFRGLRVLNAPVENSRVLIYAEGFNAVQYTITPPPIVASRKGDSISISIGIDRYGRTIWTKPANVKIMGVTYNGWIIDFKYNTYISLPSILELPAQEDIAYIIYVDNTLVYIIADEVTEKPYIVISNSEICEMFYVDIYRKDQYNNPLYLYINGKKVSVLYPEQSYKTTTCNLGYYSIEVRNIYGDIVASKSFKVTRFYEQPLFILTSLLTISVVTTGFMYTRRRVEKEVDSVTLILYRLSEKKDVEISDDSITEIIHKIHVRKKIFPDVKDVAEYIYRRHPVTKIISEVFIILRKILEKKKLIMYSRYISELDDTISIIGYSKMTTLASDFYTHIILDIMKKFGGSSVPREYLQDVIDVDNALLIGKNLLLLTYVTGVHNVDKEIRNAIDRAFTSFMMIRRLKLPFKPIGFAIITESKYVKLINSYIDDILNGNREVAVKLLRDMDIFQRINEATRDTWIRRYILVAVPLTRLAPLMAFTKTSKTRLCNHYYRFAPFY</sequence>
<organism evidence="2">
    <name type="scientific">Ignisphaera aggregans</name>
    <dbReference type="NCBI Taxonomy" id="334771"/>
    <lineage>
        <taxon>Archaea</taxon>
        <taxon>Thermoproteota</taxon>
        <taxon>Thermoprotei</taxon>
        <taxon>Desulfurococcales</taxon>
        <taxon>Desulfurococcaceae</taxon>
        <taxon>Ignisphaera</taxon>
    </lineage>
</organism>
<protein>
    <submittedName>
        <fullName evidence="2">Uncharacterized protein</fullName>
    </submittedName>
</protein>
<accession>A0A7C4D086</accession>
<name>A0A7C4D086_9CREN</name>
<keyword evidence="1" id="KW-1133">Transmembrane helix</keyword>
<reference evidence="2" key="1">
    <citation type="journal article" date="2020" name="mSystems">
        <title>Genome- and Community-Level Interaction Insights into Carbon Utilization and Element Cycling Functions of Hydrothermarchaeota in Hydrothermal Sediment.</title>
        <authorList>
            <person name="Zhou Z."/>
            <person name="Liu Y."/>
            <person name="Xu W."/>
            <person name="Pan J."/>
            <person name="Luo Z.H."/>
            <person name="Li M."/>
        </authorList>
    </citation>
    <scope>NUCLEOTIDE SEQUENCE [LARGE SCALE GENOMIC DNA]</scope>
    <source>
        <strain evidence="2">SpSt-658</strain>
    </source>
</reference>
<feature type="transmembrane region" description="Helical" evidence="1">
    <location>
        <begin position="12"/>
        <end position="31"/>
    </location>
</feature>
<evidence type="ECO:0000313" key="2">
    <source>
        <dbReference type="EMBL" id="HGM07020.1"/>
    </source>
</evidence>
<keyword evidence="1" id="KW-0472">Membrane</keyword>
<keyword evidence="1" id="KW-0812">Transmembrane</keyword>